<comment type="subcellular location">
    <subcellularLocation>
        <location evidence="1">Membrane</location>
        <topology evidence="1">Multi-pass membrane protein</topology>
    </subcellularLocation>
</comment>
<keyword evidence="8" id="KW-1185">Reference proteome</keyword>
<comment type="caution">
    <text evidence="7">The sequence shown here is derived from an EMBL/GenBank/DDBJ whole genome shotgun (WGS) entry which is preliminary data.</text>
</comment>
<keyword evidence="4 6" id="KW-0472">Membrane</keyword>
<dbReference type="InterPro" id="IPR019109">
    <property type="entry name" value="MamF_MmsF"/>
</dbReference>
<feature type="transmembrane region" description="Helical" evidence="6">
    <location>
        <begin position="64"/>
        <end position="88"/>
    </location>
</feature>
<evidence type="ECO:0000313" key="8">
    <source>
        <dbReference type="Proteomes" id="UP000664209"/>
    </source>
</evidence>
<keyword evidence="3 6" id="KW-1133">Transmembrane helix</keyword>
<evidence type="ECO:0000256" key="3">
    <source>
        <dbReference type="ARBA" id="ARBA00022989"/>
    </source>
</evidence>
<evidence type="ECO:0000256" key="1">
    <source>
        <dbReference type="ARBA" id="ARBA00004141"/>
    </source>
</evidence>
<organism evidence="7 8">
    <name type="scientific">Actinotalea soli</name>
    <dbReference type="NCBI Taxonomy" id="2819234"/>
    <lineage>
        <taxon>Bacteria</taxon>
        <taxon>Bacillati</taxon>
        <taxon>Actinomycetota</taxon>
        <taxon>Actinomycetes</taxon>
        <taxon>Micrococcales</taxon>
        <taxon>Cellulomonadaceae</taxon>
        <taxon>Actinotalea</taxon>
    </lineage>
</organism>
<name>A0A939LNN8_9CELL</name>
<protein>
    <submittedName>
        <fullName evidence="7">DUF4870 domain-containing protein</fullName>
    </submittedName>
</protein>
<dbReference type="RefSeq" id="WP_208054329.1">
    <property type="nucleotide sequence ID" value="NZ_JAGEMK010000001.1"/>
</dbReference>
<keyword evidence="2 6" id="KW-0812">Transmembrane</keyword>
<feature type="region of interest" description="Disordered" evidence="5">
    <location>
        <begin position="1"/>
        <end position="53"/>
    </location>
</feature>
<dbReference type="AlphaFoldDB" id="A0A939LNN8"/>
<evidence type="ECO:0000256" key="2">
    <source>
        <dbReference type="ARBA" id="ARBA00022692"/>
    </source>
</evidence>
<gene>
    <name evidence="7" type="ORF">J4G33_02710</name>
</gene>
<proteinExistence type="predicted"/>
<feature type="transmembrane region" description="Helical" evidence="6">
    <location>
        <begin position="109"/>
        <end position="142"/>
    </location>
</feature>
<evidence type="ECO:0000256" key="4">
    <source>
        <dbReference type="ARBA" id="ARBA00023136"/>
    </source>
</evidence>
<evidence type="ECO:0000256" key="5">
    <source>
        <dbReference type="SAM" id="MobiDB-lite"/>
    </source>
</evidence>
<feature type="compositionally biased region" description="Pro residues" evidence="5">
    <location>
        <begin position="19"/>
        <end position="33"/>
    </location>
</feature>
<dbReference type="EMBL" id="JAGEMK010000001">
    <property type="protein sequence ID" value="MBO1750708.1"/>
    <property type="molecule type" value="Genomic_DNA"/>
</dbReference>
<reference evidence="7" key="1">
    <citation type="submission" date="2021-03" db="EMBL/GenBank/DDBJ databases">
        <title>Actinotalea soli sp. nov., isolated from soil.</title>
        <authorList>
            <person name="Ping W."/>
            <person name="Zhang J."/>
        </authorList>
    </citation>
    <scope>NUCLEOTIDE SEQUENCE</scope>
    <source>
        <strain evidence="7">BY-33</strain>
    </source>
</reference>
<dbReference type="Proteomes" id="UP000664209">
    <property type="component" value="Unassembled WGS sequence"/>
</dbReference>
<evidence type="ECO:0000256" key="6">
    <source>
        <dbReference type="SAM" id="Phobius"/>
    </source>
</evidence>
<sequence length="163" mass="17159">MTTDPSAQNPDHGDQPGSATPPPPAAGATPPPQGYSAPGAYPPPPPAAPYSGAQPLLSDSDQRLWATLSHVGGILFGFVPPLVIWLIFKERGRFVEEQSKEALNFQITLAIAYVVGWVTSLILIGFVILVAAALAAVIFGILAAVAANRGEAYRYPFALRLVK</sequence>
<dbReference type="Pfam" id="PF09685">
    <property type="entry name" value="MamF_MmsF"/>
    <property type="match status" value="1"/>
</dbReference>
<accession>A0A939LNN8</accession>
<evidence type="ECO:0000313" key="7">
    <source>
        <dbReference type="EMBL" id="MBO1750708.1"/>
    </source>
</evidence>